<evidence type="ECO:0000256" key="1">
    <source>
        <dbReference type="ARBA" id="ARBA00004123"/>
    </source>
</evidence>
<dbReference type="SUPFAM" id="SSF46785">
    <property type="entry name" value="Winged helix' DNA-binding domain"/>
    <property type="match status" value="1"/>
</dbReference>
<feature type="region of interest" description="Disordered" evidence="6">
    <location>
        <begin position="336"/>
        <end position="489"/>
    </location>
</feature>
<dbReference type="GO" id="GO:0043565">
    <property type="term" value="F:sequence-specific DNA binding"/>
    <property type="evidence" value="ECO:0007669"/>
    <property type="project" value="InterPro"/>
</dbReference>
<evidence type="ECO:0000313" key="8">
    <source>
        <dbReference type="EMBL" id="ABN64368.2"/>
    </source>
</evidence>
<proteinExistence type="inferred from homology"/>
<feature type="compositionally biased region" description="Low complexity" evidence="6">
    <location>
        <begin position="419"/>
        <end position="438"/>
    </location>
</feature>
<evidence type="ECO:0000313" key="9">
    <source>
        <dbReference type="Proteomes" id="UP000002258"/>
    </source>
</evidence>
<feature type="compositionally biased region" description="Polar residues" evidence="6">
    <location>
        <begin position="80"/>
        <end position="93"/>
    </location>
</feature>
<dbReference type="Pfam" id="PF00447">
    <property type="entry name" value="HSF_DNA-bind"/>
    <property type="match status" value="1"/>
</dbReference>
<accession>A3LNQ6</accession>
<feature type="compositionally biased region" description="Low complexity" evidence="6">
    <location>
        <begin position="400"/>
        <end position="411"/>
    </location>
</feature>
<keyword evidence="3" id="KW-0238">DNA-binding</keyword>
<protein>
    <submittedName>
        <fullName evidence="8">Heat-shock related protein</fullName>
    </submittedName>
</protein>
<dbReference type="OMA" id="NTFALYP"/>
<name>A3LNQ6_PICST</name>
<feature type="compositionally biased region" description="Low complexity" evidence="6">
    <location>
        <begin position="519"/>
        <end position="534"/>
    </location>
</feature>
<feature type="region of interest" description="Disordered" evidence="6">
    <location>
        <begin position="587"/>
        <end position="666"/>
    </location>
</feature>
<feature type="compositionally biased region" description="Polar residues" evidence="6">
    <location>
        <begin position="229"/>
        <end position="238"/>
    </location>
</feature>
<dbReference type="PROSITE" id="PS00434">
    <property type="entry name" value="HSF_DOMAIN"/>
    <property type="match status" value="1"/>
</dbReference>
<dbReference type="RefSeq" id="XP_001382397.2">
    <property type="nucleotide sequence ID" value="XM_001382360.1"/>
</dbReference>
<evidence type="ECO:0000256" key="6">
    <source>
        <dbReference type="SAM" id="MobiDB-lite"/>
    </source>
</evidence>
<dbReference type="GO" id="GO:0005634">
    <property type="term" value="C:nucleus"/>
    <property type="evidence" value="ECO:0007669"/>
    <property type="project" value="UniProtKB-SubCell"/>
</dbReference>
<feature type="compositionally biased region" description="Low complexity" evidence="6">
    <location>
        <begin position="470"/>
        <end position="482"/>
    </location>
</feature>
<dbReference type="KEGG" id="pic:PICST_66881"/>
<feature type="region of interest" description="Disordered" evidence="6">
    <location>
        <begin position="128"/>
        <end position="158"/>
    </location>
</feature>
<evidence type="ECO:0000256" key="4">
    <source>
        <dbReference type="ARBA" id="ARBA00023242"/>
    </source>
</evidence>
<gene>
    <name evidence="8" type="primary">HSR1</name>
    <name evidence="8" type="ORF">PICST_66881</name>
</gene>
<feature type="domain" description="HSF-type DNA-binding" evidence="7">
    <location>
        <begin position="54"/>
        <end position="78"/>
    </location>
</feature>
<dbReference type="PANTHER" id="PTHR10015:SF427">
    <property type="entry name" value="HEAT SHOCK FACTOR PROTEIN"/>
    <property type="match status" value="1"/>
</dbReference>
<dbReference type="OrthoDB" id="60033at2759"/>
<dbReference type="GO" id="GO:0003700">
    <property type="term" value="F:DNA-binding transcription factor activity"/>
    <property type="evidence" value="ECO:0007669"/>
    <property type="project" value="InterPro"/>
</dbReference>
<feature type="compositionally biased region" description="Low complexity" evidence="6">
    <location>
        <begin position="544"/>
        <end position="553"/>
    </location>
</feature>
<dbReference type="Gene3D" id="1.10.10.10">
    <property type="entry name" value="Winged helix-like DNA-binding domain superfamily/Winged helix DNA-binding domain"/>
    <property type="match status" value="1"/>
</dbReference>
<organism evidence="8 9">
    <name type="scientific">Scheffersomyces stipitis (strain ATCC 58785 / CBS 6054 / NBRC 10063 / NRRL Y-11545)</name>
    <name type="common">Yeast</name>
    <name type="synonym">Pichia stipitis</name>
    <dbReference type="NCBI Taxonomy" id="322104"/>
    <lineage>
        <taxon>Eukaryota</taxon>
        <taxon>Fungi</taxon>
        <taxon>Dikarya</taxon>
        <taxon>Ascomycota</taxon>
        <taxon>Saccharomycotina</taxon>
        <taxon>Pichiomycetes</taxon>
        <taxon>Debaryomycetaceae</taxon>
        <taxon>Scheffersomyces</taxon>
    </lineage>
</organism>
<evidence type="ECO:0000256" key="5">
    <source>
        <dbReference type="RuleBase" id="RU004020"/>
    </source>
</evidence>
<feature type="region of interest" description="Disordered" evidence="6">
    <location>
        <begin position="220"/>
        <end position="242"/>
    </location>
</feature>
<reference evidence="8 9" key="1">
    <citation type="journal article" date="2007" name="Nat. Biotechnol.">
        <title>Genome sequence of the lignocellulose-bioconverting and xylose-fermenting yeast Pichia stipitis.</title>
        <authorList>
            <person name="Jeffries T.W."/>
            <person name="Grigoriev I.V."/>
            <person name="Grimwood J."/>
            <person name="Laplaza J.M."/>
            <person name="Aerts A."/>
            <person name="Salamov A."/>
            <person name="Schmutz J."/>
            <person name="Lindquist E."/>
            <person name="Dehal P."/>
            <person name="Shapiro H."/>
            <person name="Jin Y.S."/>
            <person name="Passoth V."/>
            <person name="Richardson P.M."/>
        </authorList>
    </citation>
    <scope>NUCLEOTIDE SEQUENCE [LARGE SCALE GENOMIC DNA]</scope>
    <source>
        <strain evidence="9">ATCC 58785 / CBS 6054 / NBRC 10063 / NRRL Y-11545</strain>
    </source>
</reference>
<dbReference type="PRINTS" id="PR00056">
    <property type="entry name" value="HSFDOMAIN"/>
</dbReference>
<feature type="compositionally biased region" description="Polar residues" evidence="6">
    <location>
        <begin position="336"/>
        <end position="358"/>
    </location>
</feature>
<keyword evidence="4" id="KW-0539">Nucleus</keyword>
<feature type="region of interest" description="Disordered" evidence="6">
    <location>
        <begin position="516"/>
        <end position="553"/>
    </location>
</feature>
<evidence type="ECO:0000259" key="7">
    <source>
        <dbReference type="PROSITE" id="PS00434"/>
    </source>
</evidence>
<dbReference type="EMBL" id="CP000496">
    <property type="protein sequence ID" value="ABN64368.2"/>
    <property type="molecule type" value="Genomic_DNA"/>
</dbReference>
<dbReference type="InterPro" id="IPR036388">
    <property type="entry name" value="WH-like_DNA-bd_sf"/>
</dbReference>
<feature type="compositionally biased region" description="Low complexity" evidence="6">
    <location>
        <begin position="131"/>
        <end position="145"/>
    </location>
</feature>
<dbReference type="STRING" id="322104.A3LNQ6"/>
<feature type="compositionally biased region" description="Low complexity" evidence="6">
    <location>
        <begin position="598"/>
        <end position="609"/>
    </location>
</feature>
<dbReference type="InParanoid" id="A3LNQ6"/>
<feature type="compositionally biased region" description="Polar residues" evidence="6">
    <location>
        <begin position="266"/>
        <end position="279"/>
    </location>
</feature>
<comment type="subcellular location">
    <subcellularLocation>
        <location evidence="1">Nucleus</location>
    </subcellularLocation>
</comment>
<dbReference type="InterPro" id="IPR000232">
    <property type="entry name" value="HSF_DNA-bd"/>
</dbReference>
<dbReference type="SMART" id="SM00415">
    <property type="entry name" value="HSF"/>
    <property type="match status" value="1"/>
</dbReference>
<dbReference type="eggNOG" id="KOG0627">
    <property type="taxonomic scope" value="Eukaryota"/>
</dbReference>
<dbReference type="GeneID" id="4837260"/>
<comment type="similarity">
    <text evidence="2 5">Belongs to the HSF family.</text>
</comment>
<evidence type="ECO:0000256" key="2">
    <source>
        <dbReference type="ARBA" id="ARBA00006403"/>
    </source>
</evidence>
<feature type="region of interest" description="Disordered" evidence="6">
    <location>
        <begin position="80"/>
        <end position="104"/>
    </location>
</feature>
<feature type="compositionally biased region" description="Pro residues" evidence="6">
    <location>
        <begin position="439"/>
        <end position="453"/>
    </location>
</feature>
<dbReference type="AlphaFoldDB" id="A3LNQ6"/>
<dbReference type="HOGENOM" id="CLU_015115_0_0_1"/>
<feature type="region of interest" description="Disordered" evidence="6">
    <location>
        <begin position="266"/>
        <end position="307"/>
    </location>
</feature>
<dbReference type="PANTHER" id="PTHR10015">
    <property type="entry name" value="HEAT SHOCK TRANSCRIPTION FACTOR"/>
    <property type="match status" value="1"/>
</dbReference>
<dbReference type="Proteomes" id="UP000002258">
    <property type="component" value="Chromosome 2"/>
</dbReference>
<dbReference type="InterPro" id="IPR036390">
    <property type="entry name" value="WH_DNA-bd_sf"/>
</dbReference>
<feature type="compositionally biased region" description="Basic residues" evidence="6">
    <location>
        <begin position="148"/>
        <end position="158"/>
    </location>
</feature>
<keyword evidence="9" id="KW-1185">Reference proteome</keyword>
<sequence>MSKKSSDPPVKKNAFVHKLYSMLNDPKLTHLIWWSENNANSFALYPGKEFANSLTRYFKHGNVASFVRQLHMYGFHKVSDPTQSSTSIASSGENADADSDQPPPVWEFKHSSGKFKKGEEASLIYIKRRPSSNSSRNSNFNGVPNHPHPQHMHPHHLHHQMVHPHLHTGHIHPGIPHESYSIQGQIQGPYDSPYATLPAGTPMVHGSPMVAYSGQFYPRPGGLPLPQPKSLQEQNQPLSAPPQPVFMSQSYPHPVHYGYSYAERQNNPSFRHSESSATYSVAHDESHSSPSVVSRHQSDPNVRPALAKIGSGSIPVQAQHYAPNLQFRKIWETNPTNQPTTAITAQNGTSSPSASTPVLDNRPRNPSLLYDPLVPVSPPTDHHRSPSYLPLSRNNSNTASFSRDSVDSRSSIKLPPPSSLHSVSGSVSNSVSVSKYPQSPEPPRQQSPAPAPLPFHQHLPRSIPSNFEASPQQVSVPQQHSSLPGSPVVANGVKKPSLIPVSNGIHERLRPSLLELHFGSSNGSNSAKGSSSSAPRHPQDSIGSSTSSHNSVFSTQSSLSSVSSSVVQRASSFGSISHNPLIHKNSFSISPHDTPPISSSGAVEASVSSYNATASSDHRSSTSSPLSKSVEDVNKKVSVRSLLGDSSATSVASESEDSESKRRRLR</sequence>
<evidence type="ECO:0000256" key="3">
    <source>
        <dbReference type="ARBA" id="ARBA00023125"/>
    </source>
</evidence>